<reference evidence="3 4" key="1">
    <citation type="submission" date="2019-12" db="EMBL/GenBank/DDBJ databases">
        <title>Genome sequencing and assembly of endphytes of Porphyra tenera.</title>
        <authorList>
            <person name="Park J.M."/>
            <person name="Shin R."/>
            <person name="Jo S.H."/>
        </authorList>
    </citation>
    <scope>NUCLEOTIDE SEQUENCE [LARGE SCALE GENOMIC DNA]</scope>
    <source>
        <strain evidence="3 4">GPM4</strain>
    </source>
</reference>
<dbReference type="InterPro" id="IPR004919">
    <property type="entry name" value="GmrSD_N"/>
</dbReference>
<dbReference type="OrthoDB" id="8094406at2"/>
<dbReference type="EMBL" id="CP047656">
    <property type="protein sequence ID" value="QHJ12891.1"/>
    <property type="molecule type" value="Genomic_DNA"/>
</dbReference>
<evidence type="ECO:0000313" key="3">
    <source>
        <dbReference type="EMBL" id="QHJ12891.1"/>
    </source>
</evidence>
<dbReference type="Pfam" id="PF03235">
    <property type="entry name" value="GmrSD_N"/>
    <property type="match status" value="1"/>
</dbReference>
<keyword evidence="4" id="KW-1185">Reference proteome</keyword>
<dbReference type="PANTHER" id="PTHR39639:SF1">
    <property type="entry name" value="DUF262 DOMAIN-CONTAINING PROTEIN"/>
    <property type="match status" value="1"/>
</dbReference>
<dbReference type="KEGG" id="pmes:FX988_03149"/>
<protein>
    <recommendedName>
        <fullName evidence="2">GmrSD restriction endonucleases N-terminal domain-containing protein</fullName>
    </recommendedName>
</protein>
<feature type="region of interest" description="Disordered" evidence="1">
    <location>
        <begin position="1"/>
        <end position="26"/>
    </location>
</feature>
<sequence length="465" mass="53726">METNDNVEKEEKEKIEGLDETPSESWGDYPLDTVFVRKEPRTVGDIVNRIDKGRYKLDPDFQRDFVWNPTKQSRLIESSLMRIPLPVLYVAEDTDGKIIVVDGLQRLTTFHRYLNNKFALKDVGSSDPDSIISGKKFEELPIHLQERIEDTQLTLYILDPKAPERARLDIFERVNSGEPLTRQQMRNCLYSGKSTKWLKDASEMTSFLDATGKSLRTKSMRDREVINRFCAFYILGYQTYKGDMEEFLADALSEMNKMEDQELIKMADDFSSAMTMSYTLFGKHSFRKSLVKGDKENSRSVLNISLFDALASQIALNQNTLSELPKDLVKKRICRLMDYDKFISSISFSTNNTIEAKARHRLANKVLSSDASLSIDEIIYMDIVEEHFLAIGYFINKEDILAISKQFYSKVESVKKLTDWWKKEDVQSDLYFELVVALEPFSLEKLNKDLLISKLTEQAKGLNKR</sequence>
<evidence type="ECO:0000256" key="1">
    <source>
        <dbReference type="SAM" id="MobiDB-lite"/>
    </source>
</evidence>
<proteinExistence type="predicted"/>
<organism evidence="3 4">
    <name type="scientific">Paraglaciecola mesophila</name>
    <dbReference type="NCBI Taxonomy" id="197222"/>
    <lineage>
        <taxon>Bacteria</taxon>
        <taxon>Pseudomonadati</taxon>
        <taxon>Pseudomonadota</taxon>
        <taxon>Gammaproteobacteria</taxon>
        <taxon>Alteromonadales</taxon>
        <taxon>Alteromonadaceae</taxon>
        <taxon>Paraglaciecola</taxon>
    </lineage>
</organism>
<name>A0A857JPC5_9ALTE</name>
<dbReference type="PANTHER" id="PTHR39639">
    <property type="entry name" value="CHROMOSOME 16, WHOLE GENOME SHOTGUN SEQUENCE"/>
    <property type="match status" value="1"/>
</dbReference>
<feature type="compositionally biased region" description="Basic and acidic residues" evidence="1">
    <location>
        <begin position="1"/>
        <end position="17"/>
    </location>
</feature>
<evidence type="ECO:0000259" key="2">
    <source>
        <dbReference type="Pfam" id="PF03235"/>
    </source>
</evidence>
<dbReference type="RefSeq" id="WP_160181047.1">
    <property type="nucleotide sequence ID" value="NZ_CP047656.1"/>
</dbReference>
<dbReference type="Proteomes" id="UP000464524">
    <property type="component" value="Chromosome"/>
</dbReference>
<feature type="domain" description="GmrSD restriction endonucleases N-terminal" evidence="2">
    <location>
        <begin position="43"/>
        <end position="190"/>
    </location>
</feature>
<gene>
    <name evidence="3" type="ORF">FX988_03149</name>
</gene>
<dbReference type="AlphaFoldDB" id="A0A857JPC5"/>
<accession>A0A857JPC5</accession>
<evidence type="ECO:0000313" key="4">
    <source>
        <dbReference type="Proteomes" id="UP000464524"/>
    </source>
</evidence>